<protein>
    <submittedName>
        <fullName evidence="3">Recombinase domain-containing protein</fullName>
    </submittedName>
</protein>
<dbReference type="WBParaSite" id="TASK_0000360701-mRNA-1">
    <property type="protein sequence ID" value="TASK_0000360701-mRNA-1"/>
    <property type="gene ID" value="TASK_0000360701"/>
</dbReference>
<gene>
    <name evidence="1" type="ORF">TASK_LOCUS3608</name>
</gene>
<proteinExistence type="predicted"/>
<evidence type="ECO:0000313" key="2">
    <source>
        <dbReference type="Proteomes" id="UP000282613"/>
    </source>
</evidence>
<sequence length="52" mass="6200">MWSRIGLSIEAKDIPTYYRAMREGVQYTARNEFKKVQSREKGKAGNKRWLHN</sequence>
<dbReference type="AlphaFoldDB" id="A0A0R3W1J2"/>
<accession>A0A0R3W1J2</accession>
<dbReference type="EMBL" id="UYRS01018305">
    <property type="protein sequence ID" value="VDK32073.1"/>
    <property type="molecule type" value="Genomic_DNA"/>
</dbReference>
<dbReference type="Proteomes" id="UP000282613">
    <property type="component" value="Unassembled WGS sequence"/>
</dbReference>
<evidence type="ECO:0000313" key="1">
    <source>
        <dbReference type="EMBL" id="VDK32073.1"/>
    </source>
</evidence>
<name>A0A0R3W1J2_TAEAS</name>
<organism evidence="3">
    <name type="scientific">Taenia asiatica</name>
    <name type="common">Asian tapeworm</name>
    <dbReference type="NCBI Taxonomy" id="60517"/>
    <lineage>
        <taxon>Eukaryota</taxon>
        <taxon>Metazoa</taxon>
        <taxon>Spiralia</taxon>
        <taxon>Lophotrochozoa</taxon>
        <taxon>Platyhelminthes</taxon>
        <taxon>Cestoda</taxon>
        <taxon>Eucestoda</taxon>
        <taxon>Cyclophyllidea</taxon>
        <taxon>Taeniidae</taxon>
        <taxon>Taenia</taxon>
    </lineage>
</organism>
<keyword evidence="2" id="KW-1185">Reference proteome</keyword>
<reference evidence="3" key="1">
    <citation type="submission" date="2017-02" db="UniProtKB">
        <authorList>
            <consortium name="WormBaseParasite"/>
        </authorList>
    </citation>
    <scope>IDENTIFICATION</scope>
</reference>
<reference evidence="1 2" key="2">
    <citation type="submission" date="2018-11" db="EMBL/GenBank/DDBJ databases">
        <authorList>
            <consortium name="Pathogen Informatics"/>
        </authorList>
    </citation>
    <scope>NUCLEOTIDE SEQUENCE [LARGE SCALE GENOMIC DNA]</scope>
</reference>
<evidence type="ECO:0000313" key="3">
    <source>
        <dbReference type="WBParaSite" id="TASK_0000360701-mRNA-1"/>
    </source>
</evidence>